<organism evidence="1 2">
    <name type="scientific">Malus domestica</name>
    <name type="common">Apple</name>
    <name type="synonym">Pyrus malus</name>
    <dbReference type="NCBI Taxonomy" id="3750"/>
    <lineage>
        <taxon>Eukaryota</taxon>
        <taxon>Viridiplantae</taxon>
        <taxon>Streptophyta</taxon>
        <taxon>Embryophyta</taxon>
        <taxon>Tracheophyta</taxon>
        <taxon>Spermatophyta</taxon>
        <taxon>Magnoliopsida</taxon>
        <taxon>eudicotyledons</taxon>
        <taxon>Gunneridae</taxon>
        <taxon>Pentapetalae</taxon>
        <taxon>rosids</taxon>
        <taxon>fabids</taxon>
        <taxon>Rosales</taxon>
        <taxon>Rosaceae</taxon>
        <taxon>Amygdaloideae</taxon>
        <taxon>Maleae</taxon>
        <taxon>Malus</taxon>
    </lineage>
</organism>
<comment type="caution">
    <text evidence="1">The sequence shown here is derived from an EMBL/GenBank/DDBJ whole genome shotgun (WGS) entry which is preliminary data.</text>
</comment>
<keyword evidence="2" id="KW-1185">Reference proteome</keyword>
<proteinExistence type="predicted"/>
<accession>A0A498K9C3</accession>
<reference evidence="1 2" key="1">
    <citation type="submission" date="2018-10" db="EMBL/GenBank/DDBJ databases">
        <title>A high-quality apple genome assembly.</title>
        <authorList>
            <person name="Hu J."/>
        </authorList>
    </citation>
    <scope>NUCLEOTIDE SEQUENCE [LARGE SCALE GENOMIC DNA]</scope>
    <source>
        <strain evidence="2">cv. HFTH1</strain>
        <tissue evidence="1">Young leaf</tissue>
    </source>
</reference>
<dbReference type="AlphaFoldDB" id="A0A498K9C3"/>
<evidence type="ECO:0000313" key="1">
    <source>
        <dbReference type="EMBL" id="RXI04879.1"/>
    </source>
</evidence>
<protein>
    <submittedName>
        <fullName evidence="1">Uncharacterized protein</fullName>
    </submittedName>
</protein>
<evidence type="ECO:0000313" key="2">
    <source>
        <dbReference type="Proteomes" id="UP000290289"/>
    </source>
</evidence>
<sequence length="72" mass="8319">MDGRLARRFFSTHVTLAYKTISSCFSISYEYSTPQINLFPQVIGLDDCIRQPKTFPTSSLHELHNRDTSKNH</sequence>
<dbReference type="Proteomes" id="UP000290289">
    <property type="component" value="Chromosome 3"/>
</dbReference>
<gene>
    <name evidence="1" type="ORF">DVH24_039153</name>
</gene>
<dbReference type="EMBL" id="RDQH01000329">
    <property type="protein sequence ID" value="RXI04879.1"/>
    <property type="molecule type" value="Genomic_DNA"/>
</dbReference>
<name>A0A498K9C3_MALDO</name>